<dbReference type="EMBL" id="VIWY01000004">
    <property type="protein sequence ID" value="TWG14589.1"/>
    <property type="molecule type" value="Genomic_DNA"/>
</dbReference>
<dbReference type="Gene3D" id="3.40.50.150">
    <property type="entry name" value="Vaccinia Virus protein VP39"/>
    <property type="match status" value="1"/>
</dbReference>
<evidence type="ECO:0000256" key="1">
    <source>
        <dbReference type="SAM" id="MobiDB-lite"/>
    </source>
</evidence>
<gene>
    <name evidence="3" type="ORF">FHX34_104894</name>
</gene>
<name>A0A561VSI9_ACTTI</name>
<dbReference type="Pfam" id="PF08241">
    <property type="entry name" value="Methyltransf_11"/>
    <property type="match status" value="1"/>
</dbReference>
<accession>A0A561VSI9</accession>
<evidence type="ECO:0000313" key="3">
    <source>
        <dbReference type="EMBL" id="TWG14589.1"/>
    </source>
</evidence>
<dbReference type="SUPFAM" id="SSF53335">
    <property type="entry name" value="S-adenosyl-L-methionine-dependent methyltransferases"/>
    <property type="match status" value="1"/>
</dbReference>
<sequence length="293" mass="31626">MTGTGRIGVRQENNRGMEPAQKERTPFSDIDGLPTQMSEMVLAALTEMGRHPEIRRVRRAGFDALRPALGARLLDAGSGSGEVARRLAAEVGPRGDVIALDLSAAVTADAVRRHDDSNVRYLTGDVCALDLPDRSVDGVWCERVLQHVDDPDRAIGELCRVTRPGGRICLIDTDWDSLAFDGVPAALRDTVLSYVGSRFTPPQRDMGRTLRRRLVAAGLTGLATIPVTCLFGTPDSAAVVLPMVNPRVPEDAWRTPPGLRDEWLAHVEAAGARGDFLAVLTIWVVAGDVPEPV</sequence>
<protein>
    <submittedName>
        <fullName evidence="3">Methyltransferase family protein</fullName>
    </submittedName>
</protein>
<dbReference type="PANTHER" id="PTHR43591:SF24">
    <property type="entry name" value="2-METHOXY-6-POLYPRENYL-1,4-BENZOQUINOL METHYLASE, MITOCHONDRIAL"/>
    <property type="match status" value="1"/>
</dbReference>
<dbReference type="InterPro" id="IPR029063">
    <property type="entry name" value="SAM-dependent_MTases_sf"/>
</dbReference>
<dbReference type="InterPro" id="IPR013216">
    <property type="entry name" value="Methyltransf_11"/>
</dbReference>
<keyword evidence="3" id="KW-0808">Transferase</keyword>
<dbReference type="GO" id="GO:0032259">
    <property type="term" value="P:methylation"/>
    <property type="evidence" value="ECO:0007669"/>
    <property type="project" value="UniProtKB-KW"/>
</dbReference>
<dbReference type="Proteomes" id="UP000320239">
    <property type="component" value="Unassembled WGS sequence"/>
</dbReference>
<keyword evidence="3" id="KW-0489">Methyltransferase</keyword>
<evidence type="ECO:0000313" key="4">
    <source>
        <dbReference type="Proteomes" id="UP000320239"/>
    </source>
</evidence>
<evidence type="ECO:0000259" key="2">
    <source>
        <dbReference type="Pfam" id="PF08241"/>
    </source>
</evidence>
<feature type="region of interest" description="Disordered" evidence="1">
    <location>
        <begin position="1"/>
        <end position="32"/>
    </location>
</feature>
<proteinExistence type="predicted"/>
<comment type="caution">
    <text evidence="3">The sequence shown here is derived from an EMBL/GenBank/DDBJ whole genome shotgun (WGS) entry which is preliminary data.</text>
</comment>
<reference evidence="3 4" key="1">
    <citation type="submission" date="2019-06" db="EMBL/GenBank/DDBJ databases">
        <title>Sequencing the genomes of 1000 actinobacteria strains.</title>
        <authorList>
            <person name="Klenk H.-P."/>
        </authorList>
    </citation>
    <scope>NUCLEOTIDE SEQUENCE [LARGE SCALE GENOMIC DNA]</scope>
    <source>
        <strain evidence="3 4">DSM 43866</strain>
    </source>
</reference>
<dbReference type="GO" id="GO:0008757">
    <property type="term" value="F:S-adenosylmethionine-dependent methyltransferase activity"/>
    <property type="evidence" value="ECO:0007669"/>
    <property type="project" value="InterPro"/>
</dbReference>
<keyword evidence="4" id="KW-1185">Reference proteome</keyword>
<feature type="compositionally biased region" description="Basic and acidic residues" evidence="1">
    <location>
        <begin position="12"/>
        <end position="26"/>
    </location>
</feature>
<dbReference type="PANTHER" id="PTHR43591">
    <property type="entry name" value="METHYLTRANSFERASE"/>
    <property type="match status" value="1"/>
</dbReference>
<dbReference type="AlphaFoldDB" id="A0A561VSI9"/>
<feature type="domain" description="Methyltransferase type 11" evidence="2">
    <location>
        <begin position="74"/>
        <end position="169"/>
    </location>
</feature>
<dbReference type="CDD" id="cd02440">
    <property type="entry name" value="AdoMet_MTases"/>
    <property type="match status" value="1"/>
</dbReference>
<organism evidence="3 4">
    <name type="scientific">Actinoplanes teichomyceticus</name>
    <dbReference type="NCBI Taxonomy" id="1867"/>
    <lineage>
        <taxon>Bacteria</taxon>
        <taxon>Bacillati</taxon>
        <taxon>Actinomycetota</taxon>
        <taxon>Actinomycetes</taxon>
        <taxon>Micromonosporales</taxon>
        <taxon>Micromonosporaceae</taxon>
        <taxon>Actinoplanes</taxon>
    </lineage>
</organism>